<organism evidence="2 3">
    <name type="scientific">Luteibacter yeojuensis</name>
    <dbReference type="NCBI Taxonomy" id="345309"/>
    <lineage>
        <taxon>Bacteria</taxon>
        <taxon>Pseudomonadati</taxon>
        <taxon>Pseudomonadota</taxon>
        <taxon>Gammaproteobacteria</taxon>
        <taxon>Lysobacterales</taxon>
        <taxon>Rhodanobacteraceae</taxon>
        <taxon>Luteibacter</taxon>
    </lineage>
</organism>
<dbReference type="Proteomes" id="UP000033651">
    <property type="component" value="Unassembled WGS sequence"/>
</dbReference>
<feature type="transmembrane region" description="Helical" evidence="1">
    <location>
        <begin position="54"/>
        <end position="75"/>
    </location>
</feature>
<dbReference type="PATRIC" id="fig|345309.4.peg.1190"/>
<protein>
    <recommendedName>
        <fullName evidence="4">DUF2878 domain-containing protein</fullName>
    </recommendedName>
</protein>
<reference evidence="2 3" key="1">
    <citation type="submission" date="2015-03" db="EMBL/GenBank/DDBJ databases">
        <title>Draft genome sequence of Luteibacter yeojuensis strain SU11.</title>
        <authorList>
            <person name="Sulaiman J."/>
            <person name="Priya K."/>
            <person name="Chan K.-G."/>
        </authorList>
    </citation>
    <scope>NUCLEOTIDE SEQUENCE [LARGE SCALE GENOMIC DNA]</scope>
    <source>
        <strain evidence="2 3">SU11</strain>
    </source>
</reference>
<feature type="transmembrane region" description="Helical" evidence="1">
    <location>
        <begin position="114"/>
        <end position="135"/>
    </location>
</feature>
<sequence>MRWLNFLGYQAVWFALVIGAAHGSTVPAMMAGVAFIAIQGVLDPRPWDDARRIALALALGMVIDGIPAWLGWWHYASPSPAVPPGGAPLWILTLWACFATTLDRSLSYVRPRPLIGALLGAVGGPLAYLGAARGWQAVTFTCPPALYLGWLGTAWALAIPALAWPWRPHMGSPSGSDRPSG</sequence>
<dbReference type="InterPro" id="IPR021306">
    <property type="entry name" value="DUF2878"/>
</dbReference>
<feature type="transmembrane region" description="Helical" evidence="1">
    <location>
        <begin position="12"/>
        <end position="42"/>
    </location>
</feature>
<keyword evidence="1" id="KW-0472">Membrane</keyword>
<evidence type="ECO:0000313" key="3">
    <source>
        <dbReference type="Proteomes" id="UP000033651"/>
    </source>
</evidence>
<evidence type="ECO:0000313" key="2">
    <source>
        <dbReference type="EMBL" id="KJV34869.1"/>
    </source>
</evidence>
<feature type="transmembrane region" description="Helical" evidence="1">
    <location>
        <begin position="81"/>
        <end position="102"/>
    </location>
</feature>
<accession>A0A0F3KXM8</accession>
<gene>
    <name evidence="2" type="ORF">VI08_09750</name>
</gene>
<proteinExistence type="predicted"/>
<evidence type="ECO:0000256" key="1">
    <source>
        <dbReference type="SAM" id="Phobius"/>
    </source>
</evidence>
<name>A0A0F3KXM8_9GAMM</name>
<dbReference type="EMBL" id="JZRB01000018">
    <property type="protein sequence ID" value="KJV34869.1"/>
    <property type="molecule type" value="Genomic_DNA"/>
</dbReference>
<evidence type="ECO:0008006" key="4">
    <source>
        <dbReference type="Google" id="ProtNLM"/>
    </source>
</evidence>
<dbReference type="Pfam" id="PF11086">
    <property type="entry name" value="DUF2878"/>
    <property type="match status" value="1"/>
</dbReference>
<keyword evidence="1" id="KW-1133">Transmembrane helix</keyword>
<comment type="caution">
    <text evidence="2">The sequence shown here is derived from an EMBL/GenBank/DDBJ whole genome shotgun (WGS) entry which is preliminary data.</text>
</comment>
<feature type="transmembrane region" description="Helical" evidence="1">
    <location>
        <begin position="147"/>
        <end position="166"/>
    </location>
</feature>
<keyword evidence="1" id="KW-0812">Transmembrane</keyword>
<keyword evidence="3" id="KW-1185">Reference proteome</keyword>
<dbReference type="AlphaFoldDB" id="A0A0F3KXM8"/>